<feature type="active site" evidence="3">
    <location>
        <position position="69"/>
    </location>
</feature>
<keyword evidence="3 4" id="KW-0645">Protease</keyword>
<feature type="domain" description="Peptidase M12A" evidence="5">
    <location>
        <begin position="1"/>
        <end position="174"/>
    </location>
</feature>
<feature type="disulfide bond" evidence="3">
    <location>
        <begin position="38"/>
        <end position="60"/>
    </location>
</feature>
<gene>
    <name evidence="6" type="ORF">HNY73_004489</name>
</gene>
<dbReference type="SMART" id="SM00235">
    <property type="entry name" value="ZnMc"/>
    <property type="match status" value="1"/>
</dbReference>
<keyword evidence="3" id="KW-1015">Disulfide bond</keyword>
<evidence type="ECO:0000313" key="7">
    <source>
        <dbReference type="Proteomes" id="UP000807504"/>
    </source>
</evidence>
<keyword evidence="3 4" id="KW-0862">Zinc</keyword>
<feature type="binding site" evidence="3">
    <location>
        <position position="68"/>
    </location>
    <ligand>
        <name>Zn(2+)</name>
        <dbReference type="ChEBI" id="CHEBI:29105"/>
        <note>catalytic</note>
    </ligand>
</feature>
<keyword evidence="3 4" id="KW-0482">Metalloprotease</keyword>
<comment type="caution">
    <text evidence="3">Lacks conserved residue(s) required for the propagation of feature annotation.</text>
</comment>
<comment type="caution">
    <text evidence="6">The sequence shown here is derived from an EMBL/GenBank/DDBJ whole genome shotgun (WGS) entry which is preliminary data.</text>
</comment>
<dbReference type="GO" id="GO:0006508">
    <property type="term" value="P:proteolysis"/>
    <property type="evidence" value="ECO:0007669"/>
    <property type="project" value="UniProtKB-KW"/>
</dbReference>
<keyword evidence="7" id="KW-1185">Reference proteome</keyword>
<name>A0A8T0FQT1_ARGBR</name>
<reference evidence="6" key="1">
    <citation type="journal article" date="2020" name="bioRxiv">
        <title>Chromosome-level reference genome of the European wasp spider Argiope bruennichi: a resource for studies on range expansion and evolutionary adaptation.</title>
        <authorList>
            <person name="Sheffer M.M."/>
            <person name="Hoppe A."/>
            <person name="Krehenwinkel H."/>
            <person name="Uhl G."/>
            <person name="Kuss A.W."/>
            <person name="Jensen L."/>
            <person name="Jensen C."/>
            <person name="Gillespie R.G."/>
            <person name="Hoff K.J."/>
            <person name="Prost S."/>
        </authorList>
    </citation>
    <scope>NUCLEOTIDE SEQUENCE</scope>
</reference>
<feature type="binding site" evidence="3">
    <location>
        <position position="78"/>
    </location>
    <ligand>
        <name>Zn(2+)</name>
        <dbReference type="ChEBI" id="CHEBI:29105"/>
        <note>catalytic</note>
    </ligand>
</feature>
<sequence>MKDLIKDAIEQYHQNTCIKFKIRTNEPDYVNIFAGRGCYSTSIGKKKYGGRQDVSLGLGCGFIGTVVHELGHAIGLSHEHSRSDRDLHITVYKNNIDPNRIGQFNITDPKIEFKTTRYNCESIMHYGEYAFSIKPQVLKSMEAKDGKTKLLEPYDKAGLTNTDIQMVKDLYDCK</sequence>
<evidence type="ECO:0000256" key="2">
    <source>
        <dbReference type="ARBA" id="ARBA00025529"/>
    </source>
</evidence>
<comment type="subunit">
    <text evidence="1">Monomer.</text>
</comment>
<reference evidence="6" key="2">
    <citation type="submission" date="2020-06" db="EMBL/GenBank/DDBJ databases">
        <authorList>
            <person name="Sheffer M."/>
        </authorList>
    </citation>
    <scope>NUCLEOTIDE SEQUENCE</scope>
</reference>
<dbReference type="SUPFAM" id="SSF55486">
    <property type="entry name" value="Metalloproteases ('zincins'), catalytic domain"/>
    <property type="match status" value="1"/>
</dbReference>
<organism evidence="6 7">
    <name type="scientific">Argiope bruennichi</name>
    <name type="common">Wasp spider</name>
    <name type="synonym">Aranea bruennichi</name>
    <dbReference type="NCBI Taxonomy" id="94029"/>
    <lineage>
        <taxon>Eukaryota</taxon>
        <taxon>Metazoa</taxon>
        <taxon>Ecdysozoa</taxon>
        <taxon>Arthropoda</taxon>
        <taxon>Chelicerata</taxon>
        <taxon>Arachnida</taxon>
        <taxon>Araneae</taxon>
        <taxon>Araneomorphae</taxon>
        <taxon>Entelegynae</taxon>
        <taxon>Araneoidea</taxon>
        <taxon>Araneidae</taxon>
        <taxon>Argiope</taxon>
    </lineage>
</organism>
<dbReference type="PANTHER" id="PTHR10127">
    <property type="entry name" value="DISCOIDIN, CUB, EGF, LAMININ , AND ZINC METALLOPROTEASE DOMAIN CONTAINING"/>
    <property type="match status" value="1"/>
</dbReference>
<dbReference type="Proteomes" id="UP000807504">
    <property type="component" value="Unassembled WGS sequence"/>
</dbReference>
<dbReference type="InterPro" id="IPR024079">
    <property type="entry name" value="MetalloPept_cat_dom_sf"/>
</dbReference>
<dbReference type="AlphaFoldDB" id="A0A8T0FQT1"/>
<keyword evidence="3 4" id="KW-0378">Hydrolase</keyword>
<evidence type="ECO:0000313" key="6">
    <source>
        <dbReference type="EMBL" id="KAF8792952.1"/>
    </source>
</evidence>
<feature type="binding site" evidence="3">
    <location>
        <position position="72"/>
    </location>
    <ligand>
        <name>Zn(2+)</name>
        <dbReference type="ChEBI" id="CHEBI:29105"/>
        <note>catalytic</note>
    </ligand>
</feature>
<dbReference type="InterPro" id="IPR006026">
    <property type="entry name" value="Peptidase_Metallo"/>
</dbReference>
<dbReference type="CDD" id="cd04280">
    <property type="entry name" value="ZnMc_astacin_like"/>
    <property type="match status" value="1"/>
</dbReference>
<dbReference type="GO" id="GO:0008270">
    <property type="term" value="F:zinc ion binding"/>
    <property type="evidence" value="ECO:0007669"/>
    <property type="project" value="UniProtKB-UniRule"/>
</dbReference>
<comment type="function">
    <text evidence="2">Zinc metalloprotease. Provoques deadhesion of endothelial cells from cell cultures, and also degradation of fibronectin, fibrinogen and gelatin in vitro. Its role in the venom is not fully understood but it might act as a spreading factor that facilitates diffusion of other venom toxins. Alternatively, it might be involved in the proteolytic processing of other venom toxins or it might play a role in extra-oral digestion of prey.</text>
</comment>
<protein>
    <recommendedName>
        <fullName evidence="4">Metalloendopeptidase</fullName>
        <ecNumber evidence="4">3.4.24.-</ecNumber>
    </recommendedName>
</protein>
<keyword evidence="3 4" id="KW-0479">Metal-binding</keyword>
<evidence type="ECO:0000256" key="3">
    <source>
        <dbReference type="PROSITE-ProRule" id="PRU01211"/>
    </source>
</evidence>
<dbReference type="PANTHER" id="PTHR10127:SF883">
    <property type="entry name" value="ZINC METALLOPROTEINASE NAS-8"/>
    <property type="match status" value="1"/>
</dbReference>
<dbReference type="PROSITE" id="PS51864">
    <property type="entry name" value="ASTACIN"/>
    <property type="match status" value="1"/>
</dbReference>
<proteinExistence type="predicted"/>
<dbReference type="EMBL" id="JABXBU010000003">
    <property type="protein sequence ID" value="KAF8792952.1"/>
    <property type="molecule type" value="Genomic_DNA"/>
</dbReference>
<dbReference type="EC" id="3.4.24.-" evidence="4"/>
<dbReference type="InterPro" id="IPR001506">
    <property type="entry name" value="Peptidase_M12A"/>
</dbReference>
<dbReference type="GO" id="GO:0004222">
    <property type="term" value="F:metalloendopeptidase activity"/>
    <property type="evidence" value="ECO:0007669"/>
    <property type="project" value="UniProtKB-UniRule"/>
</dbReference>
<evidence type="ECO:0000256" key="4">
    <source>
        <dbReference type="RuleBase" id="RU361183"/>
    </source>
</evidence>
<dbReference type="Gene3D" id="3.40.390.10">
    <property type="entry name" value="Collagenase (Catalytic Domain)"/>
    <property type="match status" value="1"/>
</dbReference>
<dbReference type="PRINTS" id="PR00480">
    <property type="entry name" value="ASTACIN"/>
</dbReference>
<comment type="cofactor">
    <cofactor evidence="3 4">
        <name>Zn(2+)</name>
        <dbReference type="ChEBI" id="CHEBI:29105"/>
    </cofactor>
    <text evidence="3 4">Binds 1 zinc ion per subunit.</text>
</comment>
<evidence type="ECO:0000259" key="5">
    <source>
        <dbReference type="PROSITE" id="PS51864"/>
    </source>
</evidence>
<dbReference type="Pfam" id="PF01400">
    <property type="entry name" value="Astacin"/>
    <property type="match status" value="1"/>
</dbReference>
<dbReference type="InterPro" id="IPR034035">
    <property type="entry name" value="Astacin-like_dom"/>
</dbReference>
<accession>A0A8T0FQT1</accession>
<evidence type="ECO:0000256" key="1">
    <source>
        <dbReference type="ARBA" id="ARBA00011245"/>
    </source>
</evidence>